<dbReference type="AlphaFoldDB" id="A0AAV4CUD7"/>
<dbReference type="Pfam" id="PF13920">
    <property type="entry name" value="zf-C3HC4_3"/>
    <property type="match status" value="1"/>
</dbReference>
<evidence type="ECO:0000313" key="8">
    <source>
        <dbReference type="Proteomes" id="UP000735302"/>
    </source>
</evidence>
<evidence type="ECO:0000256" key="1">
    <source>
        <dbReference type="ARBA" id="ARBA00022771"/>
    </source>
</evidence>
<keyword evidence="5" id="KW-0472">Membrane</keyword>
<reference evidence="7 8" key="1">
    <citation type="journal article" date="2021" name="Elife">
        <title>Chloroplast acquisition without the gene transfer in kleptoplastic sea slugs, Plakobranchus ocellatus.</title>
        <authorList>
            <person name="Maeda T."/>
            <person name="Takahashi S."/>
            <person name="Yoshida T."/>
            <person name="Shimamura S."/>
            <person name="Takaki Y."/>
            <person name="Nagai Y."/>
            <person name="Toyoda A."/>
            <person name="Suzuki Y."/>
            <person name="Arimoto A."/>
            <person name="Ishii H."/>
            <person name="Satoh N."/>
            <person name="Nishiyama T."/>
            <person name="Hasebe M."/>
            <person name="Maruyama T."/>
            <person name="Minagawa J."/>
            <person name="Obokata J."/>
            <person name="Shigenobu S."/>
        </authorList>
    </citation>
    <scope>NUCLEOTIDE SEQUENCE [LARGE SCALE GENOMIC DNA]</scope>
</reference>
<evidence type="ECO:0000256" key="5">
    <source>
        <dbReference type="SAM" id="Phobius"/>
    </source>
</evidence>
<evidence type="ECO:0000256" key="4">
    <source>
        <dbReference type="SAM" id="MobiDB-lite"/>
    </source>
</evidence>
<evidence type="ECO:0000313" key="7">
    <source>
        <dbReference type="EMBL" id="GFO35311.1"/>
    </source>
</evidence>
<protein>
    <submittedName>
        <fullName evidence="7">Cell growth regulator with ring finger domain protein 1-like protein</fullName>
    </submittedName>
</protein>
<evidence type="ECO:0000256" key="3">
    <source>
        <dbReference type="PROSITE-ProRule" id="PRU00175"/>
    </source>
</evidence>
<name>A0AAV4CUD7_9GAST</name>
<sequence>MAHSTLLWFAEYSNVSSVVIVVVCFIAMAAFITLVSMNADLPRMNTSTPGVEQRNMVKVVNPFFLQMEDQMKLLKDGLKFHLSRLSPCKAVVLWGVKINSFHDVILKTGHEIRRQLLSEDTSDSFDLDPLHKDVFEFSEIGDGAISLLCPDTVSSSALGNMPRQRYPVTVFVFLPESGEGMCPLEGGESECSNNIVGLISIIHLRDEIVTQASHVIQQYIKTAGVPIYSLQPMFVNTPSESESIPQSSRRSASDDRENITCAEYASSGADTASHRDAESCLHNHEADSGLHSCSGKDGSAESPASDVSEKRLTHQPPASCEPHSTVEASPHHAVRQRKIDTKGGERQLLSTRVTTEENTHRDFSASGSAEQVSSERPRSAECVVCQTRKVKCVLLPCRHASICFGCFKLLDRCPMCRAAIESYFILRDSDENEESESSEEESDPIHTMEQRAVNVSFVELWERFNMRLNALLGFR</sequence>
<keyword evidence="2" id="KW-0862">Zinc</keyword>
<evidence type="ECO:0000256" key="2">
    <source>
        <dbReference type="ARBA" id="ARBA00022833"/>
    </source>
</evidence>
<dbReference type="PANTHER" id="PTHR15379:SF2">
    <property type="entry name" value="CELL GROWTH REGULATOR WITH RING FINGER DOMAIN PROTEIN 1"/>
    <property type="match status" value="1"/>
</dbReference>
<feature type="region of interest" description="Disordered" evidence="4">
    <location>
        <begin position="238"/>
        <end position="257"/>
    </location>
</feature>
<dbReference type="SMART" id="SM00184">
    <property type="entry name" value="RING"/>
    <property type="match status" value="1"/>
</dbReference>
<feature type="region of interest" description="Disordered" evidence="4">
    <location>
        <begin position="286"/>
        <end position="372"/>
    </location>
</feature>
<dbReference type="InterPro" id="IPR013083">
    <property type="entry name" value="Znf_RING/FYVE/PHD"/>
</dbReference>
<dbReference type="GO" id="GO:0030308">
    <property type="term" value="P:negative regulation of cell growth"/>
    <property type="evidence" value="ECO:0007669"/>
    <property type="project" value="TreeGrafter"/>
</dbReference>
<evidence type="ECO:0000259" key="6">
    <source>
        <dbReference type="PROSITE" id="PS50089"/>
    </source>
</evidence>
<keyword evidence="8" id="KW-1185">Reference proteome</keyword>
<feature type="transmembrane region" description="Helical" evidence="5">
    <location>
        <begin position="12"/>
        <end position="35"/>
    </location>
</feature>
<dbReference type="Proteomes" id="UP000735302">
    <property type="component" value="Unassembled WGS sequence"/>
</dbReference>
<feature type="compositionally biased region" description="Polar residues" evidence="4">
    <location>
        <begin position="238"/>
        <end position="250"/>
    </location>
</feature>
<proteinExistence type="predicted"/>
<dbReference type="InterPro" id="IPR042496">
    <property type="entry name" value="CGRF1"/>
</dbReference>
<dbReference type="PANTHER" id="PTHR15379">
    <property type="entry name" value="CELL GROWTH REGULATOR WITH RING FINGER DOMAIN PROTEIN 1"/>
    <property type="match status" value="1"/>
</dbReference>
<dbReference type="GO" id="GO:0008270">
    <property type="term" value="F:zinc ion binding"/>
    <property type="evidence" value="ECO:0007669"/>
    <property type="project" value="UniProtKB-KW"/>
</dbReference>
<dbReference type="PROSITE" id="PS50089">
    <property type="entry name" value="ZF_RING_2"/>
    <property type="match status" value="1"/>
</dbReference>
<accession>A0AAV4CUD7</accession>
<keyword evidence="5" id="KW-1133">Transmembrane helix</keyword>
<comment type="caution">
    <text evidence="7">The sequence shown here is derived from an EMBL/GenBank/DDBJ whole genome shotgun (WGS) entry which is preliminary data.</text>
</comment>
<dbReference type="EMBL" id="BLXT01006999">
    <property type="protein sequence ID" value="GFO35311.1"/>
    <property type="molecule type" value="Genomic_DNA"/>
</dbReference>
<dbReference type="InterPro" id="IPR001841">
    <property type="entry name" value="Znf_RING"/>
</dbReference>
<dbReference type="Gene3D" id="3.30.40.10">
    <property type="entry name" value="Zinc/RING finger domain, C3HC4 (zinc finger)"/>
    <property type="match status" value="1"/>
</dbReference>
<feature type="domain" description="RING-type" evidence="6">
    <location>
        <begin position="382"/>
        <end position="417"/>
    </location>
</feature>
<dbReference type="SUPFAM" id="SSF57850">
    <property type="entry name" value="RING/U-box"/>
    <property type="match status" value="1"/>
</dbReference>
<keyword evidence="1 3" id="KW-0479">Metal-binding</keyword>
<keyword evidence="5" id="KW-0812">Transmembrane</keyword>
<keyword evidence="1 3" id="KW-0863">Zinc-finger</keyword>
<gene>
    <name evidence="7" type="ORF">PoB_006181600</name>
</gene>
<organism evidence="7 8">
    <name type="scientific">Plakobranchus ocellatus</name>
    <dbReference type="NCBI Taxonomy" id="259542"/>
    <lineage>
        <taxon>Eukaryota</taxon>
        <taxon>Metazoa</taxon>
        <taxon>Spiralia</taxon>
        <taxon>Lophotrochozoa</taxon>
        <taxon>Mollusca</taxon>
        <taxon>Gastropoda</taxon>
        <taxon>Heterobranchia</taxon>
        <taxon>Euthyneura</taxon>
        <taxon>Panpulmonata</taxon>
        <taxon>Sacoglossa</taxon>
        <taxon>Placobranchoidea</taxon>
        <taxon>Plakobranchidae</taxon>
        <taxon>Plakobranchus</taxon>
    </lineage>
</organism>
<feature type="compositionally biased region" description="Basic and acidic residues" evidence="4">
    <location>
        <begin position="354"/>
        <end position="363"/>
    </location>
</feature>
<dbReference type="CDD" id="cd16787">
    <property type="entry name" value="mRING-HC-C3HC5_CGRF1"/>
    <property type="match status" value="1"/>
</dbReference>